<dbReference type="PANTHER" id="PTHR12606:SF141">
    <property type="entry name" value="GH15225P-RELATED"/>
    <property type="match status" value="1"/>
</dbReference>
<evidence type="ECO:0000259" key="5">
    <source>
        <dbReference type="PROSITE" id="PS50600"/>
    </source>
</evidence>
<feature type="domain" description="Ubiquitin-like protease family profile" evidence="5">
    <location>
        <begin position="495"/>
        <end position="658"/>
    </location>
</feature>
<dbReference type="GO" id="GO:0016926">
    <property type="term" value="P:protein desumoylation"/>
    <property type="evidence" value="ECO:0007669"/>
    <property type="project" value="TreeGrafter"/>
</dbReference>
<evidence type="ECO:0000256" key="1">
    <source>
        <dbReference type="ARBA" id="ARBA00005234"/>
    </source>
</evidence>
<evidence type="ECO:0000313" key="7">
    <source>
        <dbReference type="Proteomes" id="UP000324832"/>
    </source>
</evidence>
<dbReference type="EMBL" id="FZQP02000315">
    <property type="protein sequence ID" value="VVC88405.1"/>
    <property type="molecule type" value="Genomic_DNA"/>
</dbReference>
<dbReference type="InterPro" id="IPR038765">
    <property type="entry name" value="Papain-like_cys_pep_sf"/>
</dbReference>
<comment type="similarity">
    <text evidence="1">Belongs to the peptidase C48 family.</text>
</comment>
<proteinExistence type="inferred from homology"/>
<dbReference type="SUPFAM" id="SSF54001">
    <property type="entry name" value="Cysteine proteinases"/>
    <property type="match status" value="1"/>
</dbReference>
<dbReference type="Gene3D" id="3.40.395.10">
    <property type="entry name" value="Adenoviral Proteinase, Chain A"/>
    <property type="match status" value="1"/>
</dbReference>
<keyword evidence="4" id="KW-0788">Thiol protease</keyword>
<sequence>MKSVAAYIRSLLGWCEDDAQIRTPNKRFRSDPDEVWLDEQGPKRLKNIQNTTFPAMSSKDIILNEDRHYKNVRYVPIQLEGVHPSTSTPYINSGTERNVPIQIVGRAQNGSTTPSRKPRIHTPIHPIKAVLVDEDDDDDEEVTIIESKPQTNKPKEVYLTLDDDDENQTEDDDIIFVKKISSPPIKQYKFFPSKNVGVREFSDTSGVKYKMIRHNKDRNTASSKVYSPIRNNSKIGKLYKKQPTIPLPNWVKERASINSRVKNSYELNGNTQSTLLRLFNIEEKNNFRELIKKVAETNKSFQAYRPIDIINLADESASYRLTRKTQKSSLNEIKQLQKDIKVANDNDSEYDPITVTSINSSESDVDIIPSESSTVSSVRIDPINTLKDSYNDKSVTSSDWLQKLETKYRKKKQENQEKLKDASNESNIISKVNFECNLAQLRHKLKFDLCIPESFIEEEPAKVELPPLTAEQEKIVSKALGPGPAGQVVIEKFSLRITRRDLQTLSGLNWLNDEVINFYMNLLMQRSQEKKDLPKVYATNTFFYPKLMQSGQAGLKRWTRKVDIFAHDLMVIPVHLGIHWCMSIIDFREKKISYMDSMGSPNNKCLDALLKYLRDEHQDKKGQPFDDSGWSTANLKDIPQQMNGSDCGMFACTFAEFSTRNARYTFTQAHMPYLRRKAALEIVQGKLLL</sequence>
<dbReference type="GO" id="GO:0060255">
    <property type="term" value="P:regulation of macromolecule metabolic process"/>
    <property type="evidence" value="ECO:0007669"/>
    <property type="project" value="UniProtKB-ARBA"/>
</dbReference>
<dbReference type="Proteomes" id="UP000324832">
    <property type="component" value="Unassembled WGS sequence"/>
</dbReference>
<dbReference type="GO" id="GO:0016929">
    <property type="term" value="F:deSUMOylase activity"/>
    <property type="evidence" value="ECO:0007669"/>
    <property type="project" value="TreeGrafter"/>
</dbReference>
<keyword evidence="3" id="KW-0378">Hydrolase</keyword>
<dbReference type="InterPro" id="IPR003653">
    <property type="entry name" value="Peptidase_C48_C"/>
</dbReference>
<dbReference type="GO" id="GO:0080090">
    <property type="term" value="P:regulation of primary metabolic process"/>
    <property type="evidence" value="ECO:0007669"/>
    <property type="project" value="UniProtKB-ARBA"/>
</dbReference>
<dbReference type="PANTHER" id="PTHR12606">
    <property type="entry name" value="SENTRIN/SUMO-SPECIFIC PROTEASE"/>
    <property type="match status" value="1"/>
</dbReference>
<dbReference type="AlphaFoldDB" id="A0A5E4PTS1"/>
<evidence type="ECO:0000256" key="3">
    <source>
        <dbReference type="ARBA" id="ARBA00022801"/>
    </source>
</evidence>
<dbReference type="FunFam" id="3.40.395.10:FF:000001">
    <property type="entry name" value="Sentrin-specific protease 1"/>
    <property type="match status" value="1"/>
</dbReference>
<evidence type="ECO:0000313" key="6">
    <source>
        <dbReference type="EMBL" id="VVC88405.1"/>
    </source>
</evidence>
<dbReference type="GO" id="GO:0006508">
    <property type="term" value="P:proteolysis"/>
    <property type="evidence" value="ECO:0007669"/>
    <property type="project" value="UniProtKB-KW"/>
</dbReference>
<evidence type="ECO:0000256" key="4">
    <source>
        <dbReference type="ARBA" id="ARBA00022807"/>
    </source>
</evidence>
<gene>
    <name evidence="6" type="ORF">LSINAPIS_LOCUS1782</name>
</gene>
<reference evidence="6 7" key="1">
    <citation type="submission" date="2017-07" db="EMBL/GenBank/DDBJ databases">
        <authorList>
            <person name="Talla V."/>
            <person name="Backstrom N."/>
        </authorList>
    </citation>
    <scope>NUCLEOTIDE SEQUENCE [LARGE SCALE GENOMIC DNA]</scope>
</reference>
<accession>A0A5E4PTS1</accession>
<dbReference type="GO" id="GO:0005634">
    <property type="term" value="C:nucleus"/>
    <property type="evidence" value="ECO:0007669"/>
    <property type="project" value="TreeGrafter"/>
</dbReference>
<organism evidence="6 7">
    <name type="scientific">Leptidea sinapis</name>
    <dbReference type="NCBI Taxonomy" id="189913"/>
    <lineage>
        <taxon>Eukaryota</taxon>
        <taxon>Metazoa</taxon>
        <taxon>Ecdysozoa</taxon>
        <taxon>Arthropoda</taxon>
        <taxon>Hexapoda</taxon>
        <taxon>Insecta</taxon>
        <taxon>Pterygota</taxon>
        <taxon>Neoptera</taxon>
        <taxon>Endopterygota</taxon>
        <taxon>Lepidoptera</taxon>
        <taxon>Glossata</taxon>
        <taxon>Ditrysia</taxon>
        <taxon>Papilionoidea</taxon>
        <taxon>Pieridae</taxon>
        <taxon>Dismorphiinae</taxon>
        <taxon>Leptidea</taxon>
    </lineage>
</organism>
<keyword evidence="2" id="KW-0645">Protease</keyword>
<dbReference type="Pfam" id="PF02902">
    <property type="entry name" value="Peptidase_C48"/>
    <property type="match status" value="1"/>
</dbReference>
<evidence type="ECO:0000256" key="2">
    <source>
        <dbReference type="ARBA" id="ARBA00022670"/>
    </source>
</evidence>
<keyword evidence="7" id="KW-1185">Reference proteome</keyword>
<dbReference type="PROSITE" id="PS50600">
    <property type="entry name" value="ULP_PROTEASE"/>
    <property type="match status" value="1"/>
</dbReference>
<name>A0A5E4PTS1_9NEOP</name>
<protein>
    <recommendedName>
        <fullName evidence="5">Ubiquitin-like protease family profile domain-containing protein</fullName>
    </recommendedName>
</protein>